<evidence type="ECO:0000259" key="2">
    <source>
        <dbReference type="Pfam" id="PF20469"/>
    </source>
</evidence>
<keyword evidence="3" id="KW-0378">Hydrolase</keyword>
<sequence length="641" mass="69004">MHIQTVHIRNFRCLEDVKIRFDDVTSFIGPNGAGKSTVLRSLDWFFNGEKGSALTSEDVFAGADLNVSISVTVTFDRLTDSDRSALGDKYAPAGAPTFSATRTWTAGEDKTSGVGGVFPAFEAIRTISGKPDRRKAYTELAESQPELLLPACRTGDEVDVAMLEWETNHPSDLTASNLASTHFFGFNGKNVLSGIFDFVFVSADLRAGEQSIEGRKTVLGRILERTLQREALDGAYEALAEEFGNRQKTINADHLDEQLLDLGKALSAEVAAFTAGKSVRLTGLTPELKPTSPAIRLAIVDALSETSIERQGHGFQRALLIGALKLLAERREGDSAGNVITLAIEEPELFQHPTQARVFASVLRNLASDARAGIQVAYATHSPHFVNASHFDQVRRVTRLSSPESLGQVVVKQASLEQVKADLATYVSTDALMARWDQVCTANLAEALFSDAVVLVEGTTDKAVLEGAARRVGPEPLENSGIAVADAGSKSTLLIPHAILNRLGIPSIVVFDNDSGSGARAAAKYFEPPKSPAELDKIEADEKDQQAASNGKLLAYFKQSAQEFPCGVLTKNLFAVDDNLEEVLKAEWPDWEISRVRIVASGRGAPKKNAATYKLASSESAETPGPSIEAIIKLARDLVLG</sequence>
<dbReference type="InterPro" id="IPR041685">
    <property type="entry name" value="AAA_GajA/Old/RecF-like"/>
</dbReference>
<dbReference type="GO" id="GO:0004519">
    <property type="term" value="F:endonuclease activity"/>
    <property type="evidence" value="ECO:0007669"/>
    <property type="project" value="UniProtKB-KW"/>
</dbReference>
<dbReference type="PANTHER" id="PTHR43581:SF4">
    <property type="entry name" value="ATP_GTP PHOSPHATASE"/>
    <property type="match status" value="1"/>
</dbReference>
<evidence type="ECO:0000313" key="3">
    <source>
        <dbReference type="EMBL" id="SOE68858.1"/>
    </source>
</evidence>
<protein>
    <submittedName>
        <fullName evidence="3">Predicted ATP-dependent endonuclease of the OLD family, contains P-loop ATPase and TOPRIM domains</fullName>
    </submittedName>
</protein>
<dbReference type="Gene3D" id="3.40.50.300">
    <property type="entry name" value="P-loop containing nucleotide triphosphate hydrolases"/>
    <property type="match status" value="1"/>
</dbReference>
<dbReference type="InterPro" id="IPR051396">
    <property type="entry name" value="Bact_Antivir_Def_Nuclease"/>
</dbReference>
<keyword evidence="3" id="KW-0255">Endonuclease</keyword>
<name>A0A2C8ZT80_9MICO</name>
<keyword evidence="3" id="KW-0540">Nuclease</keyword>
<reference evidence="3 4" key="1">
    <citation type="submission" date="2017-09" db="EMBL/GenBank/DDBJ databases">
        <authorList>
            <person name="Ehlers B."/>
            <person name="Leendertz F.H."/>
        </authorList>
    </citation>
    <scope>NUCLEOTIDE SEQUENCE [LARGE SCALE GENOMIC DNA]</scope>
    <source>
        <strain evidence="3 4">CGMCC 1.05381</strain>
    </source>
</reference>
<dbReference type="EMBL" id="OCST01000004">
    <property type="protein sequence ID" value="SOE68858.1"/>
    <property type="molecule type" value="Genomic_DNA"/>
</dbReference>
<dbReference type="RefSeq" id="WP_179691854.1">
    <property type="nucleotide sequence ID" value="NZ_BMLC01000005.1"/>
</dbReference>
<dbReference type="CDD" id="cd01026">
    <property type="entry name" value="TOPRIM_OLD"/>
    <property type="match status" value="1"/>
</dbReference>
<feature type="domain" description="Endonuclease GajA/Old nuclease/RecF-like AAA" evidence="1">
    <location>
        <begin position="1"/>
        <end position="386"/>
    </location>
</feature>
<organism evidence="3 4">
    <name type="scientific">Salinibacterium xinjiangense</name>
    <dbReference type="NCBI Taxonomy" id="386302"/>
    <lineage>
        <taxon>Bacteria</taxon>
        <taxon>Bacillati</taxon>
        <taxon>Actinomycetota</taxon>
        <taxon>Actinomycetes</taxon>
        <taxon>Micrococcales</taxon>
        <taxon>Microbacteriaceae</taxon>
        <taxon>Salinibacterium</taxon>
    </lineage>
</organism>
<keyword evidence="4" id="KW-1185">Reference proteome</keyword>
<dbReference type="Proteomes" id="UP000219440">
    <property type="component" value="Unassembled WGS sequence"/>
</dbReference>
<feature type="domain" description="OLD protein-like TOPRIM" evidence="2">
    <location>
        <begin position="448"/>
        <end position="514"/>
    </location>
</feature>
<dbReference type="Pfam" id="PF13175">
    <property type="entry name" value="AAA_15"/>
    <property type="match status" value="1"/>
</dbReference>
<accession>A0A2C8ZT80</accession>
<dbReference type="Pfam" id="PF20469">
    <property type="entry name" value="OLD-like_TOPRIM"/>
    <property type="match status" value="1"/>
</dbReference>
<dbReference type="SUPFAM" id="SSF52540">
    <property type="entry name" value="P-loop containing nucleoside triphosphate hydrolases"/>
    <property type="match status" value="1"/>
</dbReference>
<dbReference type="AlphaFoldDB" id="A0A2C8ZT80"/>
<proteinExistence type="predicted"/>
<dbReference type="InterPro" id="IPR034139">
    <property type="entry name" value="TOPRIM_OLD"/>
</dbReference>
<evidence type="ECO:0000313" key="4">
    <source>
        <dbReference type="Proteomes" id="UP000219440"/>
    </source>
</evidence>
<evidence type="ECO:0000259" key="1">
    <source>
        <dbReference type="Pfam" id="PF13175"/>
    </source>
</evidence>
<dbReference type="PANTHER" id="PTHR43581">
    <property type="entry name" value="ATP/GTP PHOSPHATASE"/>
    <property type="match status" value="1"/>
</dbReference>
<dbReference type="InterPro" id="IPR027417">
    <property type="entry name" value="P-loop_NTPase"/>
</dbReference>
<gene>
    <name evidence="3" type="ORF">SAMN06296378_1854</name>
</gene>